<dbReference type="Proteomes" id="UP000178490">
    <property type="component" value="Unassembled WGS sequence"/>
</dbReference>
<dbReference type="Pfam" id="PF05258">
    <property type="entry name" value="DciA"/>
    <property type="match status" value="1"/>
</dbReference>
<dbReference type="InterPro" id="IPR007922">
    <property type="entry name" value="DciA-like"/>
</dbReference>
<evidence type="ECO:0000313" key="2">
    <source>
        <dbReference type="Proteomes" id="UP000178490"/>
    </source>
</evidence>
<dbReference type="AlphaFoldDB" id="A0A1F6NYL3"/>
<protein>
    <submittedName>
        <fullName evidence="1">Uncharacterized protein</fullName>
    </submittedName>
</protein>
<comment type="caution">
    <text evidence="1">The sequence shown here is derived from an EMBL/GenBank/DDBJ whole genome shotgun (WGS) entry which is preliminary data.</text>
</comment>
<dbReference type="EMBL" id="MFRC01000051">
    <property type="protein sequence ID" value="OGH89022.1"/>
    <property type="molecule type" value="Genomic_DNA"/>
</dbReference>
<name>A0A1F6NYL3_9BACT</name>
<accession>A0A1F6NYL3</accession>
<gene>
    <name evidence="1" type="ORF">A2537_01280</name>
</gene>
<sequence length="93" mass="10225">MGEILMSKGKKSAFMQGVLAAAAIDMANIFIEEYWGENGKKLAKAMYIKNGNLVIACLSSIMAQEIRMREAELLAKVNSKCGSSMARNVRYLC</sequence>
<evidence type="ECO:0000313" key="1">
    <source>
        <dbReference type="EMBL" id="OGH89022.1"/>
    </source>
</evidence>
<organism evidence="1 2">
    <name type="scientific">Candidatus Magasanikbacteria bacterium RIFOXYD2_FULL_36_9</name>
    <dbReference type="NCBI Taxonomy" id="1798707"/>
    <lineage>
        <taxon>Bacteria</taxon>
        <taxon>Candidatus Magasanikiibacteriota</taxon>
    </lineage>
</organism>
<reference evidence="1 2" key="1">
    <citation type="journal article" date="2016" name="Nat. Commun.">
        <title>Thousands of microbial genomes shed light on interconnected biogeochemical processes in an aquifer system.</title>
        <authorList>
            <person name="Anantharaman K."/>
            <person name="Brown C.T."/>
            <person name="Hug L.A."/>
            <person name="Sharon I."/>
            <person name="Castelle C.J."/>
            <person name="Probst A.J."/>
            <person name="Thomas B.C."/>
            <person name="Singh A."/>
            <person name="Wilkins M.J."/>
            <person name="Karaoz U."/>
            <person name="Brodie E.L."/>
            <person name="Williams K.H."/>
            <person name="Hubbard S.S."/>
            <person name="Banfield J.F."/>
        </authorList>
    </citation>
    <scope>NUCLEOTIDE SEQUENCE [LARGE SCALE GENOMIC DNA]</scope>
</reference>
<proteinExistence type="predicted"/>